<organism evidence="2 3">
    <name type="scientific">Nonomuraea recticatena</name>
    <dbReference type="NCBI Taxonomy" id="46178"/>
    <lineage>
        <taxon>Bacteria</taxon>
        <taxon>Bacillati</taxon>
        <taxon>Actinomycetota</taxon>
        <taxon>Actinomycetes</taxon>
        <taxon>Streptosporangiales</taxon>
        <taxon>Streptosporangiaceae</taxon>
        <taxon>Nonomuraea</taxon>
    </lineage>
</organism>
<dbReference type="Pfam" id="PF19882">
    <property type="entry name" value="DUF6355"/>
    <property type="match status" value="1"/>
</dbReference>
<comment type="caution">
    <text evidence="2">The sequence shown here is derived from an EMBL/GenBank/DDBJ whole genome shotgun (WGS) entry which is preliminary data.</text>
</comment>
<keyword evidence="3" id="KW-1185">Reference proteome</keyword>
<evidence type="ECO:0000256" key="1">
    <source>
        <dbReference type="SAM" id="SignalP"/>
    </source>
</evidence>
<dbReference type="EMBL" id="BAAATE010000089">
    <property type="protein sequence ID" value="GAA2702890.1"/>
    <property type="molecule type" value="Genomic_DNA"/>
</dbReference>
<name>A0ABP6FXP6_9ACTN</name>
<feature type="chain" id="PRO_5046454430" description="Secreted protein" evidence="1">
    <location>
        <begin position="26"/>
        <end position="108"/>
    </location>
</feature>
<feature type="signal peptide" evidence="1">
    <location>
        <begin position="1"/>
        <end position="25"/>
    </location>
</feature>
<evidence type="ECO:0000313" key="3">
    <source>
        <dbReference type="Proteomes" id="UP001501666"/>
    </source>
</evidence>
<evidence type="ECO:0000313" key="2">
    <source>
        <dbReference type="EMBL" id="GAA2702890.1"/>
    </source>
</evidence>
<dbReference type="RefSeq" id="WP_346158347.1">
    <property type="nucleotide sequence ID" value="NZ_BAAATE010000089.1"/>
</dbReference>
<sequence length="108" mass="12110">MNIRMLAIAASVALGFSLVMPTAQAKTTVHGFNSVQSGITAQCGFHTEWVLGSHEAHYLHCTNQPYAVWVEVDWRYKPNELKCVQPNQDAYLGLYDFVGNAWYTGRLC</sequence>
<protein>
    <recommendedName>
        <fullName evidence="4">Secreted protein</fullName>
    </recommendedName>
</protein>
<reference evidence="3" key="1">
    <citation type="journal article" date="2019" name="Int. J. Syst. Evol. Microbiol.">
        <title>The Global Catalogue of Microorganisms (GCM) 10K type strain sequencing project: providing services to taxonomists for standard genome sequencing and annotation.</title>
        <authorList>
            <consortium name="The Broad Institute Genomics Platform"/>
            <consortium name="The Broad Institute Genome Sequencing Center for Infectious Disease"/>
            <person name="Wu L."/>
            <person name="Ma J."/>
        </authorList>
    </citation>
    <scope>NUCLEOTIDE SEQUENCE [LARGE SCALE GENOMIC DNA]</scope>
    <source>
        <strain evidence="3">JCM 6835</strain>
    </source>
</reference>
<dbReference type="Proteomes" id="UP001501666">
    <property type="component" value="Unassembled WGS sequence"/>
</dbReference>
<keyword evidence="1" id="KW-0732">Signal</keyword>
<dbReference type="InterPro" id="IPR045935">
    <property type="entry name" value="DUF6355"/>
</dbReference>
<accession>A0ABP6FXP6</accession>
<evidence type="ECO:0008006" key="4">
    <source>
        <dbReference type="Google" id="ProtNLM"/>
    </source>
</evidence>
<gene>
    <name evidence="2" type="ORF">GCM10010412_101080</name>
</gene>
<proteinExistence type="predicted"/>